<keyword evidence="2" id="KW-0732">Signal</keyword>
<feature type="region of interest" description="Disordered" evidence="1">
    <location>
        <begin position="253"/>
        <end position="327"/>
    </location>
</feature>
<evidence type="ECO:0000256" key="2">
    <source>
        <dbReference type="SAM" id="SignalP"/>
    </source>
</evidence>
<dbReference type="OrthoDB" id="1935547at2759"/>
<dbReference type="PROSITE" id="PS51257">
    <property type="entry name" value="PROKAR_LIPOPROTEIN"/>
    <property type="match status" value="1"/>
</dbReference>
<reference evidence="3 4" key="1">
    <citation type="submission" date="2019-07" db="EMBL/GenBank/DDBJ databases">
        <title>De Novo Assembly of kiwifruit Actinidia rufa.</title>
        <authorList>
            <person name="Sugita-Konishi S."/>
            <person name="Sato K."/>
            <person name="Mori E."/>
            <person name="Abe Y."/>
            <person name="Kisaki G."/>
            <person name="Hamano K."/>
            <person name="Suezawa K."/>
            <person name="Otani M."/>
            <person name="Fukuda T."/>
            <person name="Manabe T."/>
            <person name="Gomi K."/>
            <person name="Tabuchi M."/>
            <person name="Akimitsu K."/>
            <person name="Kataoka I."/>
        </authorList>
    </citation>
    <scope>NUCLEOTIDE SEQUENCE [LARGE SCALE GENOMIC DNA]</scope>
    <source>
        <strain evidence="4">cv. Fuchu</strain>
    </source>
</reference>
<dbReference type="PANTHER" id="PTHR47273:SF4">
    <property type="entry name" value="EXPRESSED PROTEIN"/>
    <property type="match status" value="1"/>
</dbReference>
<feature type="region of interest" description="Disordered" evidence="1">
    <location>
        <begin position="156"/>
        <end position="239"/>
    </location>
</feature>
<organism evidence="3 4">
    <name type="scientific">Actinidia rufa</name>
    <dbReference type="NCBI Taxonomy" id="165716"/>
    <lineage>
        <taxon>Eukaryota</taxon>
        <taxon>Viridiplantae</taxon>
        <taxon>Streptophyta</taxon>
        <taxon>Embryophyta</taxon>
        <taxon>Tracheophyta</taxon>
        <taxon>Spermatophyta</taxon>
        <taxon>Magnoliopsida</taxon>
        <taxon>eudicotyledons</taxon>
        <taxon>Gunneridae</taxon>
        <taxon>Pentapetalae</taxon>
        <taxon>asterids</taxon>
        <taxon>Ericales</taxon>
        <taxon>Actinidiaceae</taxon>
        <taxon>Actinidia</taxon>
    </lineage>
</organism>
<dbReference type="EMBL" id="BJWL01000003">
    <property type="protein sequence ID" value="GFY84841.1"/>
    <property type="molecule type" value="Genomic_DNA"/>
</dbReference>
<evidence type="ECO:0000256" key="1">
    <source>
        <dbReference type="SAM" id="MobiDB-lite"/>
    </source>
</evidence>
<keyword evidence="4" id="KW-1185">Reference proteome</keyword>
<feature type="compositionally biased region" description="Pro residues" evidence="1">
    <location>
        <begin position="302"/>
        <end position="327"/>
    </location>
</feature>
<evidence type="ECO:0000313" key="4">
    <source>
        <dbReference type="Proteomes" id="UP000585474"/>
    </source>
</evidence>
<gene>
    <name evidence="3" type="ORF">Acr_03g0016150</name>
</gene>
<sequence>MENFRTSWFLIVIVLSCTFPNLSEAKHEKKLPSAVIVGTVYCDTCFQESFSKSSHFISGALVGVQCGWTSSSPSFHEEVKTNDHGEFTVHLPPLVAKHVRKIKGCSVRLISSGEPYCAVASTATSSSLHLKSRNRGTHIFSAGFFTFKPLKQPTLCSQKPSVHNSREFNSQKSQIPMPDDLTFPPTIQDPPMPFLPPIDQNNLPPLPILPPLPQLPPLPPNSRNSNFPPVKTPEFTSEEKFFRPTPQIPFFPSPPPVFGIPGLPPNPFQPPPSILPPNPLQPPPSSVFPPNPFPLIPGLTNPAPPQPAFPIPFPPSPGFPGVPPASR</sequence>
<feature type="compositionally biased region" description="Pro residues" evidence="1">
    <location>
        <begin position="187"/>
        <end position="196"/>
    </location>
</feature>
<protein>
    <submittedName>
        <fullName evidence="3">Pollen Ole e 1 allergen and extensin family protein</fullName>
    </submittedName>
</protein>
<comment type="caution">
    <text evidence="3">The sequence shown here is derived from an EMBL/GenBank/DDBJ whole genome shotgun (WGS) entry which is preliminary data.</text>
</comment>
<feature type="compositionally biased region" description="Polar residues" evidence="1">
    <location>
        <begin position="156"/>
        <end position="174"/>
    </location>
</feature>
<feature type="chain" id="PRO_5029581601" evidence="2">
    <location>
        <begin position="26"/>
        <end position="327"/>
    </location>
</feature>
<dbReference type="PANTHER" id="PTHR47273">
    <property type="entry name" value="EXPRESSED PROTEIN"/>
    <property type="match status" value="1"/>
</dbReference>
<proteinExistence type="predicted"/>
<dbReference type="AlphaFoldDB" id="A0A7J0EED0"/>
<evidence type="ECO:0000313" key="3">
    <source>
        <dbReference type="EMBL" id="GFY84841.1"/>
    </source>
</evidence>
<feature type="compositionally biased region" description="Pro residues" evidence="1">
    <location>
        <begin position="204"/>
        <end position="220"/>
    </location>
</feature>
<accession>A0A7J0EED0</accession>
<feature type="signal peptide" evidence="2">
    <location>
        <begin position="1"/>
        <end position="25"/>
    </location>
</feature>
<dbReference type="Pfam" id="PF01190">
    <property type="entry name" value="Pollen_Ole_e_1"/>
    <property type="match status" value="1"/>
</dbReference>
<dbReference type="Proteomes" id="UP000585474">
    <property type="component" value="Unassembled WGS sequence"/>
</dbReference>
<feature type="compositionally biased region" description="Pro residues" evidence="1">
    <location>
        <begin position="253"/>
        <end position="295"/>
    </location>
</feature>
<name>A0A7J0EED0_9ERIC</name>